<dbReference type="AlphaFoldDB" id="A0A1Y6CD47"/>
<sequence>MKKVDRRKVLAGMSAGALALGLGARPLRAAKIEVTVAHGSPLKHVIAAQGVQPWMDRVTELTGGAVKFNYYPAGQIAKLKELLSALQSGVADFVPVPVGYVSDKLPLNGVSMLPGLGGSSQAIVTAHSDQLADGGALAKEFASQDCDPLWVMAFPPYQIVSTGDPIKTVDDFKGKVIRSAGGSMNLVINALGASPAEIPVSDMYVALERGTVGATISALSSLKPYKVDEIMKAASTNGSFGTFVNIFCGNAKKMASLPKEIRDAMVQAGKDTQTSASTFMDNEVGGLIKEFEGAGKTMYAFAPDQLKAINAELAKVQDEWVKRLADRGLPADKVLAKFRELTAS</sequence>
<dbReference type="CDD" id="cd13601">
    <property type="entry name" value="PBP2_TRAP_DctP1_3_4_like"/>
    <property type="match status" value="1"/>
</dbReference>
<dbReference type="InterPro" id="IPR038404">
    <property type="entry name" value="TRAP_DctP_sf"/>
</dbReference>
<evidence type="ECO:0000313" key="2">
    <source>
        <dbReference type="EMBL" id="SMF55464.1"/>
    </source>
</evidence>
<protein>
    <submittedName>
        <fullName evidence="2">TRAP-type C4-dicarboxylate transport system, substrate-binding protein</fullName>
    </submittedName>
</protein>
<keyword evidence="3" id="KW-1185">Reference proteome</keyword>
<dbReference type="PROSITE" id="PS51318">
    <property type="entry name" value="TAT"/>
    <property type="match status" value="1"/>
</dbReference>
<proteinExistence type="predicted"/>
<dbReference type="PANTHER" id="PTHR33376">
    <property type="match status" value="1"/>
</dbReference>
<name>A0A1Y6CD47_9PROT</name>
<gene>
    <name evidence="2" type="ORF">SAMN05428998_12063</name>
</gene>
<dbReference type="InterPro" id="IPR006311">
    <property type="entry name" value="TAT_signal"/>
</dbReference>
<evidence type="ECO:0000256" key="1">
    <source>
        <dbReference type="ARBA" id="ARBA00022729"/>
    </source>
</evidence>
<dbReference type="EMBL" id="FWZX01000020">
    <property type="protein sequence ID" value="SMF55464.1"/>
    <property type="molecule type" value="Genomic_DNA"/>
</dbReference>
<dbReference type="Proteomes" id="UP000192917">
    <property type="component" value="Unassembled WGS sequence"/>
</dbReference>
<keyword evidence="1" id="KW-0732">Signal</keyword>
<dbReference type="Pfam" id="PF03480">
    <property type="entry name" value="DctP"/>
    <property type="match status" value="1"/>
</dbReference>
<dbReference type="SUPFAM" id="SSF53850">
    <property type="entry name" value="Periplasmic binding protein-like II"/>
    <property type="match status" value="1"/>
</dbReference>
<dbReference type="NCBIfam" id="NF037995">
    <property type="entry name" value="TRAP_S1"/>
    <property type="match status" value="1"/>
</dbReference>
<dbReference type="PANTHER" id="PTHR33376:SF15">
    <property type="entry name" value="BLL6794 PROTEIN"/>
    <property type="match status" value="1"/>
</dbReference>
<reference evidence="2 3" key="1">
    <citation type="submission" date="2017-04" db="EMBL/GenBank/DDBJ databases">
        <authorList>
            <person name="Afonso C.L."/>
            <person name="Miller P.J."/>
            <person name="Scott M.A."/>
            <person name="Spackman E."/>
            <person name="Goraichik I."/>
            <person name="Dimitrov K.M."/>
            <person name="Suarez D.L."/>
            <person name="Swayne D.E."/>
        </authorList>
    </citation>
    <scope>NUCLEOTIDE SEQUENCE [LARGE SCALE GENOMIC DNA]</scope>
    <source>
        <strain evidence="2 3">USBA 355</strain>
    </source>
</reference>
<dbReference type="GO" id="GO:0055085">
    <property type="term" value="P:transmembrane transport"/>
    <property type="evidence" value="ECO:0007669"/>
    <property type="project" value="InterPro"/>
</dbReference>
<dbReference type="InterPro" id="IPR018389">
    <property type="entry name" value="DctP_fam"/>
</dbReference>
<organism evidence="2 3">
    <name type="scientific">Tistlia consotensis USBA 355</name>
    <dbReference type="NCBI Taxonomy" id="560819"/>
    <lineage>
        <taxon>Bacteria</taxon>
        <taxon>Pseudomonadati</taxon>
        <taxon>Pseudomonadota</taxon>
        <taxon>Alphaproteobacteria</taxon>
        <taxon>Rhodospirillales</taxon>
        <taxon>Rhodovibrionaceae</taxon>
        <taxon>Tistlia</taxon>
    </lineage>
</organism>
<dbReference type="Gene3D" id="3.40.190.170">
    <property type="entry name" value="Bacterial extracellular solute-binding protein, family 7"/>
    <property type="match status" value="1"/>
</dbReference>
<dbReference type="RefSeq" id="WP_200808605.1">
    <property type="nucleotide sequence ID" value="NZ_FWZX01000020.1"/>
</dbReference>
<dbReference type="STRING" id="560819.SAMN05428998_12063"/>
<evidence type="ECO:0000313" key="3">
    <source>
        <dbReference type="Proteomes" id="UP000192917"/>
    </source>
</evidence>
<accession>A0A1Y6CD47</accession>